<feature type="compositionally biased region" description="Basic and acidic residues" evidence="1">
    <location>
        <begin position="86"/>
        <end position="106"/>
    </location>
</feature>
<gene>
    <name evidence="3" type="ORF">pipiens_006797</name>
</gene>
<organism evidence="3 4">
    <name type="scientific">Culex pipiens pipiens</name>
    <name type="common">Northern house mosquito</name>
    <dbReference type="NCBI Taxonomy" id="38569"/>
    <lineage>
        <taxon>Eukaryota</taxon>
        <taxon>Metazoa</taxon>
        <taxon>Ecdysozoa</taxon>
        <taxon>Arthropoda</taxon>
        <taxon>Hexapoda</taxon>
        <taxon>Insecta</taxon>
        <taxon>Pterygota</taxon>
        <taxon>Neoptera</taxon>
        <taxon>Endopterygota</taxon>
        <taxon>Diptera</taxon>
        <taxon>Nematocera</taxon>
        <taxon>Culicoidea</taxon>
        <taxon>Culicidae</taxon>
        <taxon>Culicinae</taxon>
        <taxon>Culicini</taxon>
        <taxon>Culex</taxon>
        <taxon>Culex</taxon>
    </lineage>
</organism>
<comment type="caution">
    <text evidence="3">The sequence shown here is derived from an EMBL/GenBank/DDBJ whole genome shotgun (WGS) entry which is preliminary data.</text>
</comment>
<feature type="region of interest" description="Disordered" evidence="1">
    <location>
        <begin position="72"/>
        <end position="106"/>
    </location>
</feature>
<keyword evidence="2" id="KW-0732">Signal</keyword>
<evidence type="ECO:0008006" key="5">
    <source>
        <dbReference type="Google" id="ProtNLM"/>
    </source>
</evidence>
<evidence type="ECO:0000256" key="1">
    <source>
        <dbReference type="SAM" id="MobiDB-lite"/>
    </source>
</evidence>
<feature type="chain" id="PRO_5044879187" description="Secreted protein" evidence="2">
    <location>
        <begin position="21"/>
        <end position="106"/>
    </location>
</feature>
<keyword evidence="4" id="KW-1185">Reference proteome</keyword>
<proteinExistence type="predicted"/>
<feature type="compositionally biased region" description="Low complexity" evidence="1">
    <location>
        <begin position="76"/>
        <end position="85"/>
    </location>
</feature>
<feature type="signal peptide" evidence="2">
    <location>
        <begin position="1"/>
        <end position="20"/>
    </location>
</feature>
<reference evidence="3 4" key="1">
    <citation type="submission" date="2024-05" db="EMBL/GenBank/DDBJ databases">
        <title>Culex pipiens pipiens assembly and annotation.</title>
        <authorList>
            <person name="Alout H."/>
            <person name="Durand T."/>
        </authorList>
    </citation>
    <scope>NUCLEOTIDE SEQUENCE [LARGE SCALE GENOMIC DNA]</scope>
    <source>
        <strain evidence="3">HA-2024</strain>
        <tissue evidence="3">Whole body</tissue>
    </source>
</reference>
<evidence type="ECO:0000313" key="4">
    <source>
        <dbReference type="Proteomes" id="UP001562425"/>
    </source>
</evidence>
<evidence type="ECO:0000256" key="2">
    <source>
        <dbReference type="SAM" id="SignalP"/>
    </source>
</evidence>
<dbReference type="AlphaFoldDB" id="A0ABD1DNX3"/>
<protein>
    <recommendedName>
        <fullName evidence="5">Secreted protein</fullName>
    </recommendedName>
</protein>
<dbReference type="EMBL" id="JBEHCU010005004">
    <property type="protein sequence ID" value="KAL1401203.1"/>
    <property type="molecule type" value="Genomic_DNA"/>
</dbReference>
<evidence type="ECO:0000313" key="3">
    <source>
        <dbReference type="EMBL" id="KAL1401203.1"/>
    </source>
</evidence>
<sequence length="106" mass="11634">MKVTIALLVLAAVAIAAVNCAPKDCCGKHEERAPCGYHYPRPCDDGKPWDCVCVEGYHRNHKGHCVKNCPPYHPQESGSSSSSSSEESKESKESKECDKSEESKEH</sequence>
<dbReference type="Proteomes" id="UP001562425">
    <property type="component" value="Unassembled WGS sequence"/>
</dbReference>
<accession>A0ABD1DNX3</accession>
<name>A0ABD1DNX3_CULPP</name>